<dbReference type="STRING" id="8932.A0A2I0LHL3"/>
<dbReference type="PANTHER" id="PTHR13387:SF9">
    <property type="entry name" value="PROTEIN HGH1 HOMOLOG"/>
    <property type="match status" value="1"/>
</dbReference>
<dbReference type="AlphaFoldDB" id="A0A2I0LHL3"/>
<comment type="caution">
    <text evidence="3">The sequence shown here is derived from an EMBL/GenBank/DDBJ whole genome shotgun (WGS) entry which is preliminary data.</text>
</comment>
<feature type="domain" description="Protein HGH1 C-terminal" evidence="2">
    <location>
        <begin position="123"/>
        <end position="176"/>
    </location>
</feature>
<protein>
    <submittedName>
        <fullName evidence="3">HGH1 homolog</fullName>
    </submittedName>
</protein>
<reference evidence="3 4" key="1">
    <citation type="journal article" date="2013" name="Science">
        <title>Genomic diversity and evolution of the head crest in the rock pigeon.</title>
        <authorList>
            <person name="Shapiro M.D."/>
            <person name="Kronenberg Z."/>
            <person name="Li C."/>
            <person name="Domyan E.T."/>
            <person name="Pan H."/>
            <person name="Campbell M."/>
            <person name="Tan H."/>
            <person name="Huff C.D."/>
            <person name="Hu H."/>
            <person name="Vickrey A.I."/>
            <person name="Nielsen S.C."/>
            <person name="Stringham S.A."/>
            <person name="Hu H."/>
            <person name="Willerslev E."/>
            <person name="Gilbert M.T."/>
            <person name="Yandell M."/>
            <person name="Zhang G."/>
            <person name="Wang J."/>
        </authorList>
    </citation>
    <scope>NUCLEOTIDE SEQUENCE [LARGE SCALE GENOMIC DNA]</scope>
    <source>
        <tissue evidence="3">Blood</tissue>
    </source>
</reference>
<evidence type="ECO:0000313" key="3">
    <source>
        <dbReference type="EMBL" id="PKK16928.1"/>
    </source>
</evidence>
<organism evidence="3 4">
    <name type="scientific">Columba livia</name>
    <name type="common">Rock dove</name>
    <dbReference type="NCBI Taxonomy" id="8932"/>
    <lineage>
        <taxon>Eukaryota</taxon>
        <taxon>Metazoa</taxon>
        <taxon>Chordata</taxon>
        <taxon>Craniata</taxon>
        <taxon>Vertebrata</taxon>
        <taxon>Euteleostomi</taxon>
        <taxon>Archelosauria</taxon>
        <taxon>Archosauria</taxon>
        <taxon>Dinosauria</taxon>
        <taxon>Saurischia</taxon>
        <taxon>Theropoda</taxon>
        <taxon>Coelurosauria</taxon>
        <taxon>Aves</taxon>
        <taxon>Neognathae</taxon>
        <taxon>Neoaves</taxon>
        <taxon>Columbimorphae</taxon>
        <taxon>Columbiformes</taxon>
        <taxon>Columbidae</taxon>
        <taxon>Columba</taxon>
    </lineage>
</organism>
<accession>A0A2I0LHL3</accession>
<dbReference type="InParanoid" id="A0A2I0LHL3"/>
<dbReference type="Pfam" id="PF04064">
    <property type="entry name" value="DUF384"/>
    <property type="match status" value="1"/>
</dbReference>
<keyword evidence="4" id="KW-1185">Reference proteome</keyword>
<dbReference type="InterPro" id="IPR007206">
    <property type="entry name" value="Protein_HGH1_C"/>
</dbReference>
<dbReference type="PANTHER" id="PTHR13387">
    <property type="entry name" value="PROTEIN HGH1 HOMOLOG"/>
    <property type="match status" value="1"/>
</dbReference>
<sequence length="225" mass="25516">MHPSVTVPSVTARCACRGVTARCARRGVTARCARPRRRSVQRLLPFTQYGDSAVHRRGIVGALRNCCFEHGEGTGTGTGSGTGTGLQPWGRWDGDRTHTGLQYLPQDKRREEEPDIRQMLLESIMLLTATKAGRRTVRDRGTYLVLRELHHWERDPRVLAACERLIQVLIGDEPAPGLENLLEVTVPEDVEQQLQRLDREEEERWREEEQRAARGSAPRPEEPPR</sequence>
<feature type="region of interest" description="Disordered" evidence="1">
    <location>
        <begin position="193"/>
        <end position="225"/>
    </location>
</feature>
<evidence type="ECO:0000259" key="2">
    <source>
        <dbReference type="Pfam" id="PF04064"/>
    </source>
</evidence>
<evidence type="ECO:0000313" key="4">
    <source>
        <dbReference type="Proteomes" id="UP000053872"/>
    </source>
</evidence>
<evidence type="ECO:0000256" key="1">
    <source>
        <dbReference type="SAM" id="MobiDB-lite"/>
    </source>
</evidence>
<proteinExistence type="predicted"/>
<dbReference type="Proteomes" id="UP000053872">
    <property type="component" value="Unassembled WGS sequence"/>
</dbReference>
<feature type="compositionally biased region" description="Basic and acidic residues" evidence="1">
    <location>
        <begin position="196"/>
        <end position="212"/>
    </location>
</feature>
<name>A0A2I0LHL3_COLLI</name>
<dbReference type="InterPro" id="IPR039717">
    <property type="entry name" value="Hgh1"/>
</dbReference>
<dbReference type="EMBL" id="AKCR02000603">
    <property type="protein sequence ID" value="PKK16928.1"/>
    <property type="molecule type" value="Genomic_DNA"/>
</dbReference>
<gene>
    <name evidence="3" type="primary">HGH1</name>
    <name evidence="3" type="ORF">A306_00015054</name>
</gene>